<feature type="compositionally biased region" description="Basic and acidic residues" evidence="6">
    <location>
        <begin position="213"/>
        <end position="233"/>
    </location>
</feature>
<dbReference type="Pfam" id="PF00425">
    <property type="entry name" value="Chorismate_bind"/>
    <property type="match status" value="1"/>
</dbReference>
<feature type="domain" description="Chorismate-utilising enzyme C-terminal" evidence="7">
    <location>
        <begin position="120"/>
        <end position="376"/>
    </location>
</feature>
<evidence type="ECO:0000256" key="3">
    <source>
        <dbReference type="ARBA" id="ARBA00012824"/>
    </source>
</evidence>
<keyword evidence="9" id="KW-1185">Reference proteome</keyword>
<dbReference type="EC" id="5.4.4.2" evidence="3"/>
<dbReference type="InterPro" id="IPR015890">
    <property type="entry name" value="Chorismate_C"/>
</dbReference>
<keyword evidence="4 8" id="KW-0413">Isomerase</keyword>
<evidence type="ECO:0000256" key="2">
    <source>
        <dbReference type="ARBA" id="ARBA00005297"/>
    </source>
</evidence>
<dbReference type="Gene3D" id="3.60.120.10">
    <property type="entry name" value="Anthranilate synthase"/>
    <property type="match status" value="1"/>
</dbReference>
<evidence type="ECO:0000256" key="1">
    <source>
        <dbReference type="ARBA" id="ARBA00000799"/>
    </source>
</evidence>
<dbReference type="GO" id="GO:0009697">
    <property type="term" value="P:salicylic acid biosynthetic process"/>
    <property type="evidence" value="ECO:0007669"/>
    <property type="project" value="TreeGrafter"/>
</dbReference>
<evidence type="ECO:0000256" key="4">
    <source>
        <dbReference type="ARBA" id="ARBA00023235"/>
    </source>
</evidence>
<organism evidence="8 9">
    <name type="scientific">Teichococcus coralli</name>
    <dbReference type="NCBI Taxonomy" id="2545983"/>
    <lineage>
        <taxon>Bacteria</taxon>
        <taxon>Pseudomonadati</taxon>
        <taxon>Pseudomonadota</taxon>
        <taxon>Alphaproteobacteria</taxon>
        <taxon>Acetobacterales</taxon>
        <taxon>Roseomonadaceae</taxon>
        <taxon>Roseomonas</taxon>
    </lineage>
</organism>
<evidence type="ECO:0000313" key="9">
    <source>
        <dbReference type="Proteomes" id="UP000460715"/>
    </source>
</evidence>
<name>A0A845BGM1_9PROT</name>
<dbReference type="PANTHER" id="PTHR42839:SF2">
    <property type="entry name" value="ISOCHORISMATE SYNTHASE ENTC"/>
    <property type="match status" value="1"/>
</dbReference>
<dbReference type="Proteomes" id="UP000460715">
    <property type="component" value="Unassembled WGS sequence"/>
</dbReference>
<comment type="similarity">
    <text evidence="2">Belongs to the isochorismate synthase family.</text>
</comment>
<dbReference type="EMBL" id="SNVJ01000039">
    <property type="protein sequence ID" value="MXP66038.1"/>
    <property type="molecule type" value="Genomic_DNA"/>
</dbReference>
<evidence type="ECO:0000313" key="8">
    <source>
        <dbReference type="EMBL" id="MXP66038.1"/>
    </source>
</evidence>
<evidence type="ECO:0000256" key="5">
    <source>
        <dbReference type="ARBA" id="ARBA00041564"/>
    </source>
</evidence>
<dbReference type="AlphaFoldDB" id="A0A845BGM1"/>
<dbReference type="SUPFAM" id="SSF56322">
    <property type="entry name" value="ADC synthase"/>
    <property type="match status" value="1"/>
</dbReference>
<protein>
    <recommendedName>
        <fullName evidence="3">isochorismate synthase</fullName>
        <ecNumber evidence="3">5.4.4.2</ecNumber>
    </recommendedName>
    <alternativeName>
        <fullName evidence="5">Isochorismate mutase</fullName>
    </alternativeName>
</protein>
<dbReference type="NCBIfam" id="TIGR00543">
    <property type="entry name" value="isochor_syn"/>
    <property type="match status" value="1"/>
</dbReference>
<dbReference type="PANTHER" id="PTHR42839">
    <property type="entry name" value="ISOCHORISMATE SYNTHASE ENTC"/>
    <property type="match status" value="1"/>
</dbReference>
<evidence type="ECO:0000256" key="6">
    <source>
        <dbReference type="SAM" id="MobiDB-lite"/>
    </source>
</evidence>
<dbReference type="OrthoDB" id="9806579at2"/>
<comment type="caution">
    <text evidence="8">The sequence shown here is derived from an EMBL/GenBank/DDBJ whole genome shotgun (WGS) entry which is preliminary data.</text>
</comment>
<dbReference type="InterPro" id="IPR005801">
    <property type="entry name" value="ADC_synthase"/>
</dbReference>
<sequence>MRRRAMHGCSMPMAEMMRAGGAGEPGEPLLFAFLSGGRKLVGRGMARALASGTAATLAARVAAFFRNAPADAVLAGALPFDRSAGDNLVEARQVSADAPEAVPFLAPPRWGLRPDPSPGAFARAVAAALGEMEAGGLRKVVLSRSLLAETDRAIDLTALLQRLADDPAVTAFLVPLPGTDPAPRFLAGATPELLVGKAGRAVRSHPLAGSARRRADPAEDRAAGAALERSEKDRREHALVSEFVLDTLAPYCRSLSAPEGPRLTTTATMWHLGTRIAGELKEPEVSSAALAAALHPTPAVCGVPREASARLIRRLEPYDRGFYAGAVGWCDARGDGEWHVAIRCAEIRGGQARLYAGAGIVPGSDPAAETAETAAKFGAFLRALGIETEERGA</sequence>
<gene>
    <name evidence="8" type="ORF">E0493_22090</name>
</gene>
<proteinExistence type="inferred from homology"/>
<accession>A0A845BGM1</accession>
<feature type="region of interest" description="Disordered" evidence="6">
    <location>
        <begin position="205"/>
        <end position="233"/>
    </location>
</feature>
<reference evidence="8 9" key="1">
    <citation type="submission" date="2019-03" db="EMBL/GenBank/DDBJ databases">
        <title>Roseomonas sp. a novel Roseomonas species isolated from Sea whip Gorgonian.</title>
        <authorList>
            <person name="Li F."/>
            <person name="Pan X."/>
            <person name="Huang S."/>
            <person name="Li Z."/>
            <person name="Meng B."/>
        </authorList>
    </citation>
    <scope>NUCLEOTIDE SEQUENCE [LARGE SCALE GENOMIC DNA]</scope>
    <source>
        <strain evidence="8 9">M0104</strain>
    </source>
</reference>
<dbReference type="InterPro" id="IPR004561">
    <property type="entry name" value="IsoChor_synthase"/>
</dbReference>
<comment type="catalytic activity">
    <reaction evidence="1">
        <text>chorismate = isochorismate</text>
        <dbReference type="Rhea" id="RHEA:18985"/>
        <dbReference type="ChEBI" id="CHEBI:29748"/>
        <dbReference type="ChEBI" id="CHEBI:29780"/>
        <dbReference type="EC" id="5.4.4.2"/>
    </reaction>
</comment>
<evidence type="ECO:0000259" key="7">
    <source>
        <dbReference type="Pfam" id="PF00425"/>
    </source>
</evidence>
<dbReference type="GO" id="GO:0008909">
    <property type="term" value="F:isochorismate synthase activity"/>
    <property type="evidence" value="ECO:0007669"/>
    <property type="project" value="UniProtKB-EC"/>
</dbReference>